<dbReference type="Gene3D" id="2.30.42.10">
    <property type="match status" value="1"/>
</dbReference>
<evidence type="ECO:0000313" key="3">
    <source>
        <dbReference type="EMBL" id="KAA0185010.1"/>
    </source>
</evidence>
<protein>
    <recommendedName>
        <fullName evidence="2">PDZ domain-containing protein</fullName>
    </recommendedName>
</protein>
<keyword evidence="1" id="KW-1133">Transmembrane helix</keyword>
<dbReference type="EMBL" id="LUCM01010769">
    <property type="protein sequence ID" value="KAA0185010.1"/>
    <property type="molecule type" value="Genomic_DNA"/>
</dbReference>
<comment type="caution">
    <text evidence="3">The sequence shown here is derived from an EMBL/GenBank/DDBJ whole genome shotgun (WGS) entry which is preliminary data.</text>
</comment>
<evidence type="ECO:0000313" key="4">
    <source>
        <dbReference type="Proteomes" id="UP000728185"/>
    </source>
</evidence>
<dbReference type="Proteomes" id="UP000728185">
    <property type="component" value="Unassembled WGS sequence"/>
</dbReference>
<keyword evidence="4" id="KW-1185">Reference proteome</keyword>
<sequence>MRTTQVTSVLPSGAAAQAGLEPGQIIQSIGDTSLAGLTVHQVQSLIDETATRLGEVVLHVTSREEFSRPPRAMSSETATGVATTFEEFQQHFDAYPRSSDQGRLSSVFVQFFFLFYPLSTLILSAVRFVILTVFWTNFLGVSNLESSPDFLVYA</sequence>
<dbReference type="AlphaFoldDB" id="A0A8E0RJU6"/>
<dbReference type="CDD" id="cd00136">
    <property type="entry name" value="PDZ_canonical"/>
    <property type="match status" value="1"/>
</dbReference>
<keyword evidence="1" id="KW-0812">Transmembrane</keyword>
<gene>
    <name evidence="3" type="ORF">FBUS_08556</name>
</gene>
<organism evidence="3 4">
    <name type="scientific">Fasciolopsis buskii</name>
    <dbReference type="NCBI Taxonomy" id="27845"/>
    <lineage>
        <taxon>Eukaryota</taxon>
        <taxon>Metazoa</taxon>
        <taxon>Spiralia</taxon>
        <taxon>Lophotrochozoa</taxon>
        <taxon>Platyhelminthes</taxon>
        <taxon>Trematoda</taxon>
        <taxon>Digenea</taxon>
        <taxon>Plagiorchiida</taxon>
        <taxon>Echinostomata</taxon>
        <taxon>Echinostomatoidea</taxon>
        <taxon>Fasciolidae</taxon>
        <taxon>Fasciolopsis</taxon>
    </lineage>
</organism>
<accession>A0A8E0RJU6</accession>
<dbReference type="PROSITE" id="PS50106">
    <property type="entry name" value="PDZ"/>
    <property type="match status" value="1"/>
</dbReference>
<dbReference type="SUPFAM" id="SSF50156">
    <property type="entry name" value="PDZ domain-like"/>
    <property type="match status" value="1"/>
</dbReference>
<feature type="domain" description="PDZ" evidence="2">
    <location>
        <begin position="1"/>
        <end position="61"/>
    </location>
</feature>
<feature type="transmembrane region" description="Helical" evidence="1">
    <location>
        <begin position="107"/>
        <end position="135"/>
    </location>
</feature>
<evidence type="ECO:0000259" key="2">
    <source>
        <dbReference type="PROSITE" id="PS50106"/>
    </source>
</evidence>
<dbReference type="InterPro" id="IPR041489">
    <property type="entry name" value="PDZ_6"/>
</dbReference>
<reference evidence="3" key="1">
    <citation type="submission" date="2019-05" db="EMBL/GenBank/DDBJ databases">
        <title>Annotation for the trematode Fasciolopsis buski.</title>
        <authorList>
            <person name="Choi Y.-J."/>
        </authorList>
    </citation>
    <scope>NUCLEOTIDE SEQUENCE</scope>
    <source>
        <strain evidence="3">HT</strain>
        <tissue evidence="3">Whole worm</tissue>
    </source>
</reference>
<dbReference type="InterPro" id="IPR001478">
    <property type="entry name" value="PDZ"/>
</dbReference>
<name>A0A8E0RJU6_9TREM</name>
<dbReference type="InterPro" id="IPR036034">
    <property type="entry name" value="PDZ_sf"/>
</dbReference>
<keyword evidence="1" id="KW-0472">Membrane</keyword>
<dbReference type="Pfam" id="PF17820">
    <property type="entry name" value="PDZ_6"/>
    <property type="match status" value="1"/>
</dbReference>
<proteinExistence type="predicted"/>
<evidence type="ECO:0000256" key="1">
    <source>
        <dbReference type="SAM" id="Phobius"/>
    </source>
</evidence>